<evidence type="ECO:0000256" key="8">
    <source>
        <dbReference type="PIRSR" id="PIRSR601019-1"/>
    </source>
</evidence>
<evidence type="ECO:0000256" key="10">
    <source>
        <dbReference type="RuleBase" id="RU369121"/>
    </source>
</evidence>
<keyword evidence="4 8" id="KW-0547">Nucleotide-binding</keyword>
<evidence type="ECO:0000256" key="6">
    <source>
        <dbReference type="ARBA" id="ARBA00023134"/>
    </source>
</evidence>
<dbReference type="InterPro" id="IPR011025">
    <property type="entry name" value="GproteinA_insert"/>
</dbReference>
<feature type="binding site" evidence="8">
    <location>
        <begin position="50"/>
        <end position="55"/>
    </location>
    <ligand>
        <name>GTP</name>
        <dbReference type="ChEBI" id="CHEBI:37565"/>
    </ligand>
</feature>
<dbReference type="GeneID" id="108669533"/>
<organism evidence="12 13">
    <name type="scientific">Hyalella azteca</name>
    <name type="common">Amphipod</name>
    <dbReference type="NCBI Taxonomy" id="294128"/>
    <lineage>
        <taxon>Eukaryota</taxon>
        <taxon>Metazoa</taxon>
        <taxon>Ecdysozoa</taxon>
        <taxon>Arthropoda</taxon>
        <taxon>Crustacea</taxon>
        <taxon>Multicrustacea</taxon>
        <taxon>Malacostraca</taxon>
        <taxon>Eumalacostraca</taxon>
        <taxon>Peracarida</taxon>
        <taxon>Amphipoda</taxon>
        <taxon>Senticaudata</taxon>
        <taxon>Talitrida</taxon>
        <taxon>Talitroidea</taxon>
        <taxon>Hyalellidae</taxon>
        <taxon>Hyalella</taxon>
    </lineage>
</organism>
<comment type="subcellular location">
    <subcellularLocation>
        <location evidence="10">Cell membrane</location>
    </subcellularLocation>
</comment>
<dbReference type="KEGG" id="hazt:108669533"/>
<dbReference type="RefSeq" id="XP_018012371.1">
    <property type="nucleotide sequence ID" value="XM_018156882.2"/>
</dbReference>
<dbReference type="SUPFAM" id="SSF52540">
    <property type="entry name" value="P-loop containing nucleoside triphosphate hydrolases"/>
    <property type="match status" value="1"/>
</dbReference>
<dbReference type="GO" id="GO:0001664">
    <property type="term" value="F:G protein-coupled receptor binding"/>
    <property type="evidence" value="ECO:0007669"/>
    <property type="project" value="TreeGrafter"/>
</dbReference>
<gene>
    <name evidence="13" type="primary">LOC108669533</name>
</gene>
<evidence type="ECO:0000256" key="5">
    <source>
        <dbReference type="ARBA" id="ARBA00022842"/>
    </source>
</evidence>
<dbReference type="SMART" id="SM00275">
    <property type="entry name" value="G_alpha"/>
    <property type="match status" value="1"/>
</dbReference>
<evidence type="ECO:0000256" key="11">
    <source>
        <dbReference type="SAM" id="MobiDB-lite"/>
    </source>
</evidence>
<dbReference type="GO" id="GO:0005834">
    <property type="term" value="C:heterotrimeric G-protein complex"/>
    <property type="evidence" value="ECO:0007669"/>
    <property type="project" value="UniProtKB-UniRule"/>
</dbReference>
<dbReference type="InterPro" id="IPR000367">
    <property type="entry name" value="Gprotein_alpha_S"/>
</dbReference>
<dbReference type="InterPro" id="IPR001019">
    <property type="entry name" value="Gprotein_alpha_su"/>
</dbReference>
<dbReference type="PROSITE" id="PS51882">
    <property type="entry name" value="G_ALPHA"/>
    <property type="match status" value="1"/>
</dbReference>
<dbReference type="GO" id="GO:0003924">
    <property type="term" value="F:GTPase activity"/>
    <property type="evidence" value="ECO:0007669"/>
    <property type="project" value="UniProtKB-UniRule"/>
</dbReference>
<keyword evidence="10" id="KW-1003">Cell membrane</keyword>
<feature type="binding site" evidence="9">
    <location>
        <position position="54"/>
    </location>
    <ligand>
        <name>Mg(2+)</name>
        <dbReference type="ChEBI" id="CHEBI:18420"/>
    </ligand>
</feature>
<dbReference type="GO" id="GO:0007606">
    <property type="term" value="P:sensory perception of chemical stimulus"/>
    <property type="evidence" value="ECO:0007669"/>
    <property type="project" value="TreeGrafter"/>
</dbReference>
<dbReference type="PANTHER" id="PTHR10218">
    <property type="entry name" value="GTP-BINDING PROTEIN ALPHA SUBUNIT"/>
    <property type="match status" value="1"/>
</dbReference>
<keyword evidence="12" id="KW-1185">Reference proteome</keyword>
<feature type="region of interest" description="Disordered" evidence="11">
    <location>
        <begin position="1"/>
        <end position="26"/>
    </location>
</feature>
<evidence type="ECO:0000256" key="1">
    <source>
        <dbReference type="ARBA" id="ARBA00007172"/>
    </source>
</evidence>
<evidence type="ECO:0000256" key="3">
    <source>
        <dbReference type="ARBA" id="ARBA00022723"/>
    </source>
</evidence>
<keyword evidence="7 10" id="KW-0807">Transducer</keyword>
<dbReference type="GO" id="GO:0031683">
    <property type="term" value="F:G-protein beta/gamma-subunit complex binding"/>
    <property type="evidence" value="ECO:0007669"/>
    <property type="project" value="UniProtKB-UniRule"/>
</dbReference>
<dbReference type="InterPro" id="IPR027417">
    <property type="entry name" value="P-loop_NTPase"/>
</dbReference>
<proteinExistence type="inferred from homology"/>
<accession>A0A8B7NG23</accession>
<sequence>MGCFGSGGADGDVSAKRERRKRHREIQKQIQQDKQVYRATHRLLLLGAGESGKSTIVKQMRILHVHGFSDGEKKEKISHILCNIRDAILTITGSMATLTPPVSLEDPNNQASVDYIQDEASQIDFDYPPEFFDHTEILWRDKGVQACYERSNEYQLIDCAK</sequence>
<evidence type="ECO:0000256" key="4">
    <source>
        <dbReference type="ARBA" id="ARBA00022741"/>
    </source>
</evidence>
<comment type="similarity">
    <text evidence="1 10">Belongs to the G-alpha family. G(s) subfamily.</text>
</comment>
<comment type="function">
    <text evidence="10">Guanine nucleotide-binding proteins (G proteins) function as transducers in numerous signaling pathways controlled by G protein-coupled receptors (GPCRs).</text>
</comment>
<dbReference type="GO" id="GO:0007191">
    <property type="term" value="P:adenylate cyclase-activating dopamine receptor signaling pathway"/>
    <property type="evidence" value="ECO:0007669"/>
    <property type="project" value="TreeGrafter"/>
</dbReference>
<dbReference type="Proteomes" id="UP000694843">
    <property type="component" value="Unplaced"/>
</dbReference>
<dbReference type="Gene3D" id="1.10.400.10">
    <property type="entry name" value="GI Alpha 1, domain 2-like"/>
    <property type="match status" value="1"/>
</dbReference>
<name>A0A8B7NG23_HYAAZ</name>
<evidence type="ECO:0000256" key="2">
    <source>
        <dbReference type="ARBA" id="ARBA00011356"/>
    </source>
</evidence>
<evidence type="ECO:0000313" key="12">
    <source>
        <dbReference type="Proteomes" id="UP000694843"/>
    </source>
</evidence>
<dbReference type="AlphaFoldDB" id="A0A8B7NG23"/>
<evidence type="ECO:0000256" key="7">
    <source>
        <dbReference type="ARBA" id="ARBA00023224"/>
    </source>
</evidence>
<dbReference type="SUPFAM" id="SSF47895">
    <property type="entry name" value="Transducin (alpha subunit), insertion domain"/>
    <property type="match status" value="1"/>
</dbReference>
<dbReference type="GO" id="GO:0005525">
    <property type="term" value="F:GTP binding"/>
    <property type="evidence" value="ECO:0007669"/>
    <property type="project" value="UniProtKB-UniRule"/>
</dbReference>
<keyword evidence="3 9" id="KW-0479">Metal-binding</keyword>
<dbReference type="OMA" id="MRICISM"/>
<dbReference type="PANTHER" id="PTHR10218:SF212">
    <property type="entry name" value="G PROTEIN ALPHA S SUBUNIT"/>
    <property type="match status" value="1"/>
</dbReference>
<keyword evidence="10" id="KW-0472">Membrane</keyword>
<dbReference type="PRINTS" id="PR00443">
    <property type="entry name" value="GPROTEINAS"/>
</dbReference>
<keyword evidence="6 8" id="KW-0342">GTP-binding</keyword>
<comment type="subunit">
    <text evidence="2 10">G proteins are composed of 3 units; alpha, beta and gamma. The alpha chain contains the guanine nucleotide binding site.</text>
</comment>
<dbReference type="GO" id="GO:0046872">
    <property type="term" value="F:metal ion binding"/>
    <property type="evidence" value="ECO:0007669"/>
    <property type="project" value="UniProtKB-UniRule"/>
</dbReference>
<feature type="compositionally biased region" description="Gly residues" evidence="11">
    <location>
        <begin position="1"/>
        <end position="10"/>
    </location>
</feature>
<reference evidence="13" key="1">
    <citation type="submission" date="2025-08" db="UniProtKB">
        <authorList>
            <consortium name="RefSeq"/>
        </authorList>
    </citation>
    <scope>IDENTIFICATION</scope>
    <source>
        <tissue evidence="13">Whole organism</tissue>
    </source>
</reference>
<dbReference type="Pfam" id="PF00503">
    <property type="entry name" value="G-alpha"/>
    <property type="match status" value="1"/>
</dbReference>
<protein>
    <recommendedName>
        <fullName evidence="10">Guanine nucleotide-binding protein G(s) subunit alpha</fullName>
    </recommendedName>
    <alternativeName>
        <fullName evidence="10">Adenylate cyclase-stimulating G alpha protein</fullName>
    </alternativeName>
</protein>
<dbReference type="OrthoDB" id="5817230at2759"/>
<dbReference type="FunFam" id="3.40.50.300:FF:000720">
    <property type="entry name" value="Guanine nucleotide-binding protein G(k) subunit alpha"/>
    <property type="match status" value="1"/>
</dbReference>
<keyword evidence="5 9" id="KW-0460">Magnesium</keyword>
<dbReference type="GO" id="GO:0005737">
    <property type="term" value="C:cytoplasm"/>
    <property type="evidence" value="ECO:0007669"/>
    <property type="project" value="TreeGrafter"/>
</dbReference>
<evidence type="ECO:0000256" key="9">
    <source>
        <dbReference type="PIRSR" id="PIRSR601019-2"/>
    </source>
</evidence>
<evidence type="ECO:0000313" key="13">
    <source>
        <dbReference type="RefSeq" id="XP_018012371.1"/>
    </source>
</evidence>